<feature type="compositionally biased region" description="Pro residues" evidence="1">
    <location>
        <begin position="595"/>
        <end position="610"/>
    </location>
</feature>
<dbReference type="AlphaFoldDB" id="A0A4U0X7G2"/>
<dbReference type="STRING" id="331657.A0A4U0X7G2"/>
<evidence type="ECO:0008006" key="5">
    <source>
        <dbReference type="Google" id="ProtNLM"/>
    </source>
</evidence>
<dbReference type="PANTHER" id="PTHR33604">
    <property type="entry name" value="OSJNBA0004B13.7 PROTEIN"/>
    <property type="match status" value="1"/>
</dbReference>
<keyword evidence="2" id="KW-0472">Membrane</keyword>
<feature type="transmembrane region" description="Helical" evidence="2">
    <location>
        <begin position="43"/>
        <end position="61"/>
    </location>
</feature>
<feature type="region of interest" description="Disordered" evidence="1">
    <location>
        <begin position="702"/>
        <end position="839"/>
    </location>
</feature>
<organism evidence="3 4">
    <name type="scientific">Cryomyces minteri</name>
    <dbReference type="NCBI Taxonomy" id="331657"/>
    <lineage>
        <taxon>Eukaryota</taxon>
        <taxon>Fungi</taxon>
        <taxon>Dikarya</taxon>
        <taxon>Ascomycota</taxon>
        <taxon>Pezizomycotina</taxon>
        <taxon>Dothideomycetes</taxon>
        <taxon>Dothideomycetes incertae sedis</taxon>
        <taxon>Cryomyces</taxon>
    </lineage>
</organism>
<evidence type="ECO:0000313" key="3">
    <source>
        <dbReference type="EMBL" id="TKA70465.1"/>
    </source>
</evidence>
<reference evidence="3 4" key="1">
    <citation type="submission" date="2017-03" db="EMBL/GenBank/DDBJ databases">
        <title>Genomes of endolithic fungi from Antarctica.</title>
        <authorList>
            <person name="Coleine C."/>
            <person name="Masonjones S."/>
            <person name="Stajich J.E."/>
        </authorList>
    </citation>
    <scope>NUCLEOTIDE SEQUENCE [LARGE SCALE GENOMIC DNA]</scope>
    <source>
        <strain evidence="3 4">CCFEE 5187</strain>
    </source>
</reference>
<evidence type="ECO:0000313" key="4">
    <source>
        <dbReference type="Proteomes" id="UP000308768"/>
    </source>
</evidence>
<keyword evidence="2" id="KW-1133">Transmembrane helix</keyword>
<dbReference type="OrthoDB" id="5397682at2759"/>
<gene>
    <name evidence="3" type="ORF">B0A49_03819</name>
</gene>
<keyword evidence="2" id="KW-0812">Transmembrane</keyword>
<dbReference type="PANTHER" id="PTHR33604:SF3">
    <property type="entry name" value="OSJNBA0004B13.7 PROTEIN"/>
    <property type="match status" value="1"/>
</dbReference>
<comment type="caution">
    <text evidence="3">The sequence shown here is derived from an EMBL/GenBank/DDBJ whole genome shotgun (WGS) entry which is preliminary data.</text>
</comment>
<evidence type="ECO:0000256" key="1">
    <source>
        <dbReference type="SAM" id="MobiDB-lite"/>
    </source>
</evidence>
<feature type="compositionally biased region" description="Basic and acidic residues" evidence="1">
    <location>
        <begin position="742"/>
        <end position="763"/>
    </location>
</feature>
<feature type="region of interest" description="Disordered" evidence="1">
    <location>
        <begin position="75"/>
        <end position="106"/>
    </location>
</feature>
<feature type="compositionally biased region" description="Low complexity" evidence="1">
    <location>
        <begin position="764"/>
        <end position="805"/>
    </location>
</feature>
<feature type="compositionally biased region" description="Basic and acidic residues" evidence="1">
    <location>
        <begin position="824"/>
        <end position="833"/>
    </location>
</feature>
<evidence type="ECO:0000256" key="2">
    <source>
        <dbReference type="SAM" id="Phobius"/>
    </source>
</evidence>
<dbReference type="Proteomes" id="UP000308768">
    <property type="component" value="Unassembled WGS sequence"/>
</dbReference>
<feature type="region of interest" description="Disordered" evidence="1">
    <location>
        <begin position="569"/>
        <end position="612"/>
    </location>
</feature>
<name>A0A4U0X7G2_9PEZI</name>
<protein>
    <recommendedName>
        <fullName evidence="5">Glycosyltransferase 2</fullName>
    </recommendedName>
</protein>
<sequence length="839" mass="91467">MPHPSRIYPRDEELGKRDDDHKPAKPSQWQSWRGPLRYRKRRLGGFIAVAFLVWLFVHYIPDDLGSIDSRIGRPLRPGHETAFGQNAQTPQQPVGPPPKPKDEDRSEELQHYYNGPIRFYKLAASLHATARTMGHRPANRNILFAASSLKSASMLIPMACEMARWDRNYVHMSFMGRHELSIDEILEVNGVDKNECFVYWHDARPDYVDYSSDVRMEISVSAALTHINTFVHPQVVIMDDSLQEDVFFVKGIRSGGKKLERAIIELPQDGLEKMMWMTRLDSGSLTAWHIPSIDILVHAPLESSGSLIRLLRSLESADYAGFPAPRLTIELPSHVDLPTQRFLERFTWPPNQEHLSQPTNKLILRHHIPDRRATAEEASVRFLESFYPSTPSDSHVLLLSAQTELSPLYYHYLIYTLLEYRYSAYSAATSDSLLGIALDVPSTHLNGSTPLTIPTTADMHDGGKYQTAPADTSAPFLWQAPDADAALYFGDKWLQLHAFLAARIAAQHDDATTAPPPQRTKQIAPTQPAWMEYALELMRARGWSVLYPAMPAPNALATVHTDLYQPPEEFARSPESRIGTTPASEELPDVSEPFLPAPSAPAASPQPEPPLLSATRPLHALLPFAADLPELAHLPLLSHTGTLLSPGDSDTAASAFAAAFRKEIGGCAAGGKGRERRLFCRGDEEEAEDDDDDEVVAAENYWTAKANSNPEAASGGRRGGDTAGDGNDAVRAQEGASPPGYHPDDDARAGADRRADEAARAEPGRTGVAVAAPAAAGLPGSDSTGTTPGAAGPALGAAGLAAGAGLRRPKPKPHLGDPNPADPAHAELHRLVEEAGPPA</sequence>
<proteinExistence type="predicted"/>
<accession>A0A4U0X7G2</accession>
<dbReference type="EMBL" id="NAJN01000643">
    <property type="protein sequence ID" value="TKA70465.1"/>
    <property type="molecule type" value="Genomic_DNA"/>
</dbReference>
<keyword evidence="4" id="KW-1185">Reference proteome</keyword>
<feature type="region of interest" description="Disordered" evidence="1">
    <location>
        <begin position="1"/>
        <end position="30"/>
    </location>
</feature>
<feature type="compositionally biased region" description="Basic and acidic residues" evidence="1">
    <location>
        <begin position="8"/>
        <end position="23"/>
    </location>
</feature>